<dbReference type="EMBL" id="NAJQ01001295">
    <property type="protein sequence ID" value="TKA60987.1"/>
    <property type="molecule type" value="Genomic_DNA"/>
</dbReference>
<accession>A0A4U0WES8</accession>
<reference evidence="1 2" key="1">
    <citation type="submission" date="2017-03" db="EMBL/GenBank/DDBJ databases">
        <title>Genomes of endolithic fungi from Antarctica.</title>
        <authorList>
            <person name="Coleine C."/>
            <person name="Masonjones S."/>
            <person name="Stajich J.E."/>
        </authorList>
    </citation>
    <scope>NUCLEOTIDE SEQUENCE [LARGE SCALE GENOMIC DNA]</scope>
    <source>
        <strain evidence="1 2">CCFEE 5184</strain>
    </source>
</reference>
<keyword evidence="2" id="KW-1185">Reference proteome</keyword>
<dbReference type="Proteomes" id="UP000309340">
    <property type="component" value="Unassembled WGS sequence"/>
</dbReference>
<name>A0A4U0WES8_9PEZI</name>
<comment type="caution">
    <text evidence="1">The sequence shown here is derived from an EMBL/GenBank/DDBJ whole genome shotgun (WGS) entry which is preliminary data.</text>
</comment>
<evidence type="ECO:0000313" key="1">
    <source>
        <dbReference type="EMBL" id="TKA60987.1"/>
    </source>
</evidence>
<proteinExistence type="predicted"/>
<dbReference type="OrthoDB" id="10481522at2759"/>
<sequence>MKHSKGWINLNRLADKEKCDAAARDALGSTSHGTDGPQYTQRCADIMREVLIHHAPELDKQADLLKPGARRRSQAIAQFRPNPPLASSSQVLLFIALTKLDKTNGMFSFIEVPEDNSIPRSEWKEEEVAMEPGEGVMWRGDCERRIGDGDGGIILIILYD</sequence>
<evidence type="ECO:0000313" key="2">
    <source>
        <dbReference type="Proteomes" id="UP000309340"/>
    </source>
</evidence>
<gene>
    <name evidence="1" type="ORF">B0A55_13153</name>
</gene>
<organism evidence="1 2">
    <name type="scientific">Friedmanniomyces simplex</name>
    <dbReference type="NCBI Taxonomy" id="329884"/>
    <lineage>
        <taxon>Eukaryota</taxon>
        <taxon>Fungi</taxon>
        <taxon>Dikarya</taxon>
        <taxon>Ascomycota</taxon>
        <taxon>Pezizomycotina</taxon>
        <taxon>Dothideomycetes</taxon>
        <taxon>Dothideomycetidae</taxon>
        <taxon>Mycosphaerellales</taxon>
        <taxon>Teratosphaeriaceae</taxon>
        <taxon>Friedmanniomyces</taxon>
    </lineage>
</organism>
<protein>
    <submittedName>
        <fullName evidence="1">Uncharacterized protein</fullName>
    </submittedName>
</protein>
<dbReference type="AlphaFoldDB" id="A0A4U0WES8"/>